<organism evidence="3">
    <name type="scientific">marine sediment metagenome</name>
    <dbReference type="NCBI Taxonomy" id="412755"/>
    <lineage>
        <taxon>unclassified sequences</taxon>
        <taxon>metagenomes</taxon>
        <taxon>ecological metagenomes</taxon>
    </lineage>
</organism>
<dbReference type="AlphaFoldDB" id="X0UH33"/>
<evidence type="ECO:0000256" key="1">
    <source>
        <dbReference type="ARBA" id="ARBA00010219"/>
    </source>
</evidence>
<keyword evidence="2" id="KW-0413">Isomerase</keyword>
<dbReference type="EMBL" id="BARS01020240">
    <property type="protein sequence ID" value="GAG05014.1"/>
    <property type="molecule type" value="Genomic_DNA"/>
</dbReference>
<dbReference type="GO" id="GO:0009089">
    <property type="term" value="P:lysine biosynthetic process via diaminopimelate"/>
    <property type="evidence" value="ECO:0007669"/>
    <property type="project" value="InterPro"/>
</dbReference>
<dbReference type="SUPFAM" id="SSF54506">
    <property type="entry name" value="Diaminopimelate epimerase-like"/>
    <property type="match status" value="1"/>
</dbReference>
<gene>
    <name evidence="3" type="ORF">S01H1_32674</name>
</gene>
<dbReference type="GO" id="GO:0005829">
    <property type="term" value="C:cytosol"/>
    <property type="evidence" value="ECO:0007669"/>
    <property type="project" value="TreeGrafter"/>
</dbReference>
<protein>
    <recommendedName>
        <fullName evidence="4">Diaminopimelate epimerase</fullName>
    </recommendedName>
</protein>
<evidence type="ECO:0000256" key="2">
    <source>
        <dbReference type="ARBA" id="ARBA00023235"/>
    </source>
</evidence>
<reference evidence="3" key="1">
    <citation type="journal article" date="2014" name="Front. Microbiol.">
        <title>High frequency of phylogenetically diverse reductive dehalogenase-homologous genes in deep subseafloor sedimentary metagenomes.</title>
        <authorList>
            <person name="Kawai M."/>
            <person name="Futagami T."/>
            <person name="Toyoda A."/>
            <person name="Takaki Y."/>
            <person name="Nishi S."/>
            <person name="Hori S."/>
            <person name="Arai W."/>
            <person name="Tsubouchi T."/>
            <person name="Morono Y."/>
            <person name="Uchiyama I."/>
            <person name="Ito T."/>
            <person name="Fujiyama A."/>
            <person name="Inagaki F."/>
            <person name="Takami H."/>
        </authorList>
    </citation>
    <scope>NUCLEOTIDE SEQUENCE</scope>
    <source>
        <strain evidence="3">Expedition CK06-06</strain>
    </source>
</reference>
<dbReference type="PANTHER" id="PTHR31689">
    <property type="entry name" value="DIAMINOPIMELATE EPIMERASE, CHLOROPLASTIC"/>
    <property type="match status" value="1"/>
</dbReference>
<comment type="caution">
    <text evidence="3">The sequence shown here is derived from an EMBL/GenBank/DDBJ whole genome shotgun (WGS) entry which is preliminary data.</text>
</comment>
<proteinExistence type="inferred from homology"/>
<comment type="similarity">
    <text evidence="1">Belongs to the diaminopimelate epimerase family.</text>
</comment>
<evidence type="ECO:0008006" key="4">
    <source>
        <dbReference type="Google" id="ProtNLM"/>
    </source>
</evidence>
<accession>X0UH33</accession>
<name>X0UH33_9ZZZZ</name>
<dbReference type="Gene3D" id="3.10.310.10">
    <property type="entry name" value="Diaminopimelate Epimerase, Chain A, domain 1"/>
    <property type="match status" value="1"/>
</dbReference>
<evidence type="ECO:0000313" key="3">
    <source>
        <dbReference type="EMBL" id="GAG05014.1"/>
    </source>
</evidence>
<dbReference type="InterPro" id="IPR001653">
    <property type="entry name" value="DAP_epimerase_DapF"/>
</dbReference>
<sequence>MDSLKICKMVGSGNDFVIVDNRQGVVPETDIPDLARSICPRRVSVGADGLILIERSDSADFR</sequence>
<feature type="non-terminal residue" evidence="3">
    <location>
        <position position="62"/>
    </location>
</feature>
<dbReference type="Pfam" id="PF01678">
    <property type="entry name" value="DAP_epimerase"/>
    <property type="match status" value="1"/>
</dbReference>
<dbReference type="PANTHER" id="PTHR31689:SF0">
    <property type="entry name" value="DIAMINOPIMELATE EPIMERASE"/>
    <property type="match status" value="1"/>
</dbReference>
<dbReference type="GO" id="GO:0008837">
    <property type="term" value="F:diaminopimelate epimerase activity"/>
    <property type="evidence" value="ECO:0007669"/>
    <property type="project" value="InterPro"/>
</dbReference>